<comment type="caution">
    <text evidence="1">The sequence shown here is derived from an EMBL/GenBank/DDBJ whole genome shotgun (WGS) entry which is preliminary data.</text>
</comment>
<dbReference type="AlphaFoldDB" id="A0A848AQB6"/>
<dbReference type="Proteomes" id="UP000576225">
    <property type="component" value="Unassembled WGS sequence"/>
</dbReference>
<evidence type="ECO:0000313" key="2">
    <source>
        <dbReference type="Proteomes" id="UP000576225"/>
    </source>
</evidence>
<evidence type="ECO:0000313" key="1">
    <source>
        <dbReference type="EMBL" id="NMD85201.1"/>
    </source>
</evidence>
<gene>
    <name evidence="1" type="ORF">HF882_01235</name>
</gene>
<proteinExistence type="predicted"/>
<accession>A0A848AQB6</accession>
<sequence>MEYTFTEFTIPIRNMNTEELNTLLGTLESVATLNGELVGFDEGGNEVFVLQVKGFTVRNRISSTGNPTEIQSEYLTEAQVRALCAAGLELIFSETQSELSQDWHEVQTETDRYFRIRLQGDSRTWTSGAAADAGWSDPFGMIAGAKGDPGEDATTWYTHVAFATAGDGTGFILDATEWTENHKYIALLTTTEPAETIVQEDFAGLWIKFIIDSAANIKIADSGAYFAGETVEAALQELGGILVGMEELLKEI</sequence>
<organism evidence="1 2">
    <name type="scientific">Victivallis vadensis</name>
    <dbReference type="NCBI Taxonomy" id="172901"/>
    <lineage>
        <taxon>Bacteria</taxon>
        <taxon>Pseudomonadati</taxon>
        <taxon>Lentisphaerota</taxon>
        <taxon>Lentisphaeria</taxon>
        <taxon>Victivallales</taxon>
        <taxon>Victivallaceae</taxon>
        <taxon>Victivallis</taxon>
    </lineage>
</organism>
<protein>
    <submittedName>
        <fullName evidence="1">Uncharacterized protein</fullName>
    </submittedName>
</protein>
<reference evidence="1 2" key="1">
    <citation type="submission" date="2020-04" db="EMBL/GenBank/DDBJ databases">
        <authorList>
            <person name="Hitch T.C.A."/>
            <person name="Wylensek D."/>
            <person name="Clavel T."/>
        </authorList>
    </citation>
    <scope>NUCLEOTIDE SEQUENCE [LARGE SCALE GENOMIC DNA]</scope>
    <source>
        <strain evidence="1 2">COR2-253-APC-1A</strain>
    </source>
</reference>
<dbReference type="RefSeq" id="WP_168961280.1">
    <property type="nucleotide sequence ID" value="NZ_JABAEW010000002.1"/>
</dbReference>
<dbReference type="EMBL" id="JABAEW010000002">
    <property type="protein sequence ID" value="NMD85201.1"/>
    <property type="molecule type" value="Genomic_DNA"/>
</dbReference>
<name>A0A848AQB6_9BACT</name>